<accession>A0A0F9LNH2</accession>
<sequence length="115" mass="12957">MIPTEEQIKEFWEGYGFSPKWVLGTAVSGHEVTGWFLPDESEVIKELPLINLDNLFKYAVPSGYVMTITNCGGKVWEAELARLNHSECYNSHDKDPALALFWALYQVMTGGEKNG</sequence>
<proteinExistence type="predicted"/>
<comment type="caution">
    <text evidence="1">The sequence shown here is derived from an EMBL/GenBank/DDBJ whole genome shotgun (WGS) entry which is preliminary data.</text>
</comment>
<dbReference type="EMBL" id="LAZR01010656">
    <property type="protein sequence ID" value="KKM65805.1"/>
    <property type="molecule type" value="Genomic_DNA"/>
</dbReference>
<name>A0A0F9LNH2_9ZZZZ</name>
<evidence type="ECO:0008006" key="2">
    <source>
        <dbReference type="Google" id="ProtNLM"/>
    </source>
</evidence>
<organism evidence="1">
    <name type="scientific">marine sediment metagenome</name>
    <dbReference type="NCBI Taxonomy" id="412755"/>
    <lineage>
        <taxon>unclassified sequences</taxon>
        <taxon>metagenomes</taxon>
        <taxon>ecological metagenomes</taxon>
    </lineage>
</organism>
<dbReference type="AlphaFoldDB" id="A0A0F9LNH2"/>
<reference evidence="1" key="1">
    <citation type="journal article" date="2015" name="Nature">
        <title>Complex archaea that bridge the gap between prokaryotes and eukaryotes.</title>
        <authorList>
            <person name="Spang A."/>
            <person name="Saw J.H."/>
            <person name="Jorgensen S.L."/>
            <person name="Zaremba-Niedzwiedzka K."/>
            <person name="Martijn J."/>
            <person name="Lind A.E."/>
            <person name="van Eijk R."/>
            <person name="Schleper C."/>
            <person name="Guy L."/>
            <person name="Ettema T.J."/>
        </authorList>
    </citation>
    <scope>NUCLEOTIDE SEQUENCE</scope>
</reference>
<evidence type="ECO:0000313" key="1">
    <source>
        <dbReference type="EMBL" id="KKM65805.1"/>
    </source>
</evidence>
<gene>
    <name evidence="1" type="ORF">LCGC14_1487510</name>
</gene>
<protein>
    <recommendedName>
        <fullName evidence="2">Phage ABA sandwich domain-containing protein</fullName>
    </recommendedName>
</protein>